<dbReference type="Proteomes" id="UP000007809">
    <property type="component" value="Chromosome"/>
</dbReference>
<dbReference type="PANTHER" id="PTHR22946:SF9">
    <property type="entry name" value="POLYKETIDE TRANSFERASE AF380"/>
    <property type="match status" value="1"/>
</dbReference>
<dbReference type="InterPro" id="IPR029058">
    <property type="entry name" value="AB_hydrolase_fold"/>
</dbReference>
<dbReference type="OrthoDB" id="9810066at2"/>
<dbReference type="InterPro" id="IPR050261">
    <property type="entry name" value="FrsA_esterase"/>
</dbReference>
<organism evidence="4 5">
    <name type="scientific">Pseudonocardia dioxanivorans (strain ATCC 55486 / DSM 44775 / JCM 13855 / CB1190)</name>
    <dbReference type="NCBI Taxonomy" id="675635"/>
    <lineage>
        <taxon>Bacteria</taxon>
        <taxon>Bacillati</taxon>
        <taxon>Actinomycetota</taxon>
        <taxon>Actinomycetes</taxon>
        <taxon>Pseudonocardiales</taxon>
        <taxon>Pseudonocardiaceae</taxon>
        <taxon>Pseudonocardia</taxon>
    </lineage>
</organism>
<protein>
    <submittedName>
        <fullName evidence="4">Dienelactone hydrolase</fullName>
    </submittedName>
</protein>
<dbReference type="PANTHER" id="PTHR22946">
    <property type="entry name" value="DIENELACTONE HYDROLASE DOMAIN-CONTAINING PROTEIN-RELATED"/>
    <property type="match status" value="1"/>
</dbReference>
<name>F4CZC7_PSEUX</name>
<sequence>MSAPSATRRSVQVRVSGAVLEADVGMPCTPNGAVLFAHGSGSGRRSPRNRYVADQLNSAGLVTVLADLLTQEEEQHDLRTATLRFDIGLLAARVTGVADWMVHSELVTSPQIGIFGASTGAAAALICAATRPSTVRAVVCRGGRPDLAGAHLPVVRQPTLLIVGERDPVVVELNRRAARKLAGEARLEIVPGATHLFEEPGALEMVAGLAGSWFRRYLQPVPADDGRHRD</sequence>
<dbReference type="STRING" id="675635.Psed_3476"/>
<evidence type="ECO:0000313" key="4">
    <source>
        <dbReference type="EMBL" id="AEA25658.1"/>
    </source>
</evidence>
<dbReference type="InterPro" id="IPR046879">
    <property type="entry name" value="KANL3/Tex30_Abhydrolase"/>
</dbReference>
<evidence type="ECO:0000313" key="5">
    <source>
        <dbReference type="Proteomes" id="UP000007809"/>
    </source>
</evidence>
<evidence type="ECO:0000256" key="1">
    <source>
        <dbReference type="ARBA" id="ARBA00008645"/>
    </source>
</evidence>
<dbReference type="HOGENOM" id="CLU_082991_0_0_11"/>
<keyword evidence="2 4" id="KW-0378">Hydrolase</keyword>
<dbReference type="GO" id="GO:0052689">
    <property type="term" value="F:carboxylic ester hydrolase activity"/>
    <property type="evidence" value="ECO:0007669"/>
    <property type="project" value="UniProtKB-ARBA"/>
</dbReference>
<feature type="domain" description="KANL3/Tex30 alpha/beta hydrolase-like" evidence="3">
    <location>
        <begin position="32"/>
        <end position="199"/>
    </location>
</feature>
<reference evidence="4 5" key="1">
    <citation type="journal article" date="2011" name="J. Bacteriol.">
        <title>Genome sequence of the 1,4-dioxane-degrading Pseudonocardia dioxanivorans strain CB1190.</title>
        <authorList>
            <person name="Sales C.M."/>
            <person name="Mahendra S."/>
            <person name="Grostern A."/>
            <person name="Parales R.E."/>
            <person name="Goodwin L.A."/>
            <person name="Woyke T."/>
            <person name="Nolan M."/>
            <person name="Lapidus A."/>
            <person name="Chertkov O."/>
            <person name="Ovchinnikova G."/>
            <person name="Sczyrba A."/>
            <person name="Alvarez-Cohen L."/>
        </authorList>
    </citation>
    <scope>NUCLEOTIDE SEQUENCE [LARGE SCALE GENOMIC DNA]</scope>
    <source>
        <strain evidence="5">ATCC 55486 / DSM 44775 / JCM 13855 / CB1190</strain>
    </source>
</reference>
<evidence type="ECO:0000259" key="3">
    <source>
        <dbReference type="Pfam" id="PF20408"/>
    </source>
</evidence>
<keyword evidence="5" id="KW-1185">Reference proteome</keyword>
<dbReference type="ESTHER" id="pseux-f4czc7">
    <property type="family name" value="DLH-S"/>
</dbReference>
<proteinExistence type="inferred from homology"/>
<dbReference type="RefSeq" id="WP_013675577.1">
    <property type="nucleotide sequence ID" value="NC_015312.1"/>
</dbReference>
<dbReference type="EMBL" id="CP002593">
    <property type="protein sequence ID" value="AEA25658.1"/>
    <property type="molecule type" value="Genomic_DNA"/>
</dbReference>
<dbReference type="AlphaFoldDB" id="F4CZC7"/>
<dbReference type="KEGG" id="pdx:Psed_3476"/>
<gene>
    <name evidence="4" type="ordered locus">Psed_3476</name>
</gene>
<dbReference type="Gene3D" id="3.40.50.1820">
    <property type="entry name" value="alpha/beta hydrolase"/>
    <property type="match status" value="1"/>
</dbReference>
<dbReference type="Pfam" id="PF20408">
    <property type="entry name" value="Abhydrolase_11"/>
    <property type="match status" value="1"/>
</dbReference>
<dbReference type="eggNOG" id="COG0412">
    <property type="taxonomic scope" value="Bacteria"/>
</dbReference>
<dbReference type="SUPFAM" id="SSF53474">
    <property type="entry name" value="alpha/beta-Hydrolases"/>
    <property type="match status" value="1"/>
</dbReference>
<accession>F4CZC7</accession>
<evidence type="ECO:0000256" key="2">
    <source>
        <dbReference type="ARBA" id="ARBA00022801"/>
    </source>
</evidence>
<comment type="similarity">
    <text evidence="1">Belongs to the AB hydrolase superfamily.</text>
</comment>